<sequence>MGSVFSTKTNNDVDSGVVDRLSRAYDQQILNQIALHNLQFEQRRSVELATNRESIGWELMAASTVTVALVMTAAFLKNKFMAVPIIALVMGAGYRYDKCYGEHDQEIRECAERLLGEDRRRFEVIGGAVTLSEIDERIKSKKRANK</sequence>
<keyword evidence="1" id="KW-0472">Membrane</keyword>
<dbReference type="Proteomes" id="UP000267096">
    <property type="component" value="Unassembled WGS sequence"/>
</dbReference>
<reference evidence="2 3" key="2">
    <citation type="submission" date="2018-11" db="EMBL/GenBank/DDBJ databases">
        <authorList>
            <consortium name="Pathogen Informatics"/>
        </authorList>
    </citation>
    <scope>NUCLEOTIDE SEQUENCE [LARGE SCALE GENOMIC DNA]</scope>
</reference>
<evidence type="ECO:0000256" key="1">
    <source>
        <dbReference type="SAM" id="Phobius"/>
    </source>
</evidence>
<organism evidence="4">
    <name type="scientific">Anisakis simplex</name>
    <name type="common">Herring worm</name>
    <dbReference type="NCBI Taxonomy" id="6269"/>
    <lineage>
        <taxon>Eukaryota</taxon>
        <taxon>Metazoa</taxon>
        <taxon>Ecdysozoa</taxon>
        <taxon>Nematoda</taxon>
        <taxon>Chromadorea</taxon>
        <taxon>Rhabditida</taxon>
        <taxon>Spirurina</taxon>
        <taxon>Ascaridomorpha</taxon>
        <taxon>Ascaridoidea</taxon>
        <taxon>Anisakidae</taxon>
        <taxon>Anisakis</taxon>
        <taxon>Anisakis simplex complex</taxon>
    </lineage>
</organism>
<dbReference type="EMBL" id="UYRR01000042">
    <property type="protein sequence ID" value="VDK17401.1"/>
    <property type="molecule type" value="Genomic_DNA"/>
</dbReference>
<dbReference type="OrthoDB" id="10256697at2759"/>
<reference evidence="4" key="1">
    <citation type="submission" date="2017-02" db="UniProtKB">
        <authorList>
            <consortium name="WormBaseParasite"/>
        </authorList>
    </citation>
    <scope>IDENTIFICATION</scope>
</reference>
<feature type="transmembrane region" description="Helical" evidence="1">
    <location>
        <begin position="55"/>
        <end position="76"/>
    </location>
</feature>
<dbReference type="Pfam" id="PF10166">
    <property type="entry name" value="DUF2368"/>
    <property type="match status" value="1"/>
</dbReference>
<gene>
    <name evidence="2" type="ORF">ASIM_LOCUS132</name>
</gene>
<evidence type="ECO:0000313" key="3">
    <source>
        <dbReference type="Proteomes" id="UP000267096"/>
    </source>
</evidence>
<keyword evidence="1" id="KW-0812">Transmembrane</keyword>
<accession>A0A0M3IY99</accession>
<dbReference type="AlphaFoldDB" id="A0A0M3IY99"/>
<dbReference type="WBParaSite" id="ASIM_0000021701-mRNA-1">
    <property type="protein sequence ID" value="ASIM_0000021701-mRNA-1"/>
    <property type="gene ID" value="ASIM_0000021701"/>
</dbReference>
<protein>
    <submittedName>
        <fullName evidence="4">DUF2892 domain-containing protein</fullName>
    </submittedName>
</protein>
<name>A0A0M3IY99_ANISI</name>
<dbReference type="GO" id="GO:0005886">
    <property type="term" value="C:plasma membrane"/>
    <property type="evidence" value="ECO:0007669"/>
    <property type="project" value="InterPro"/>
</dbReference>
<proteinExistence type="predicted"/>
<evidence type="ECO:0000313" key="4">
    <source>
        <dbReference type="WBParaSite" id="ASIM_0000021701-mRNA-1"/>
    </source>
</evidence>
<dbReference type="PANTHER" id="PTHR13411">
    <property type="entry name" value="PLASMINOGEN RECEPTOR (KT)"/>
    <property type="match status" value="1"/>
</dbReference>
<keyword evidence="3" id="KW-1185">Reference proteome</keyword>
<dbReference type="PANTHER" id="PTHR13411:SF6">
    <property type="entry name" value="PLASMINOGEN RECEPTOR (KT)"/>
    <property type="match status" value="1"/>
</dbReference>
<dbReference type="InterPro" id="IPR019319">
    <property type="entry name" value="Plg-R(KT)"/>
</dbReference>
<keyword evidence="1" id="KW-1133">Transmembrane helix</keyword>
<evidence type="ECO:0000313" key="2">
    <source>
        <dbReference type="EMBL" id="VDK17401.1"/>
    </source>
</evidence>